<keyword evidence="16" id="KW-1185">Reference proteome</keyword>
<dbReference type="SMART" id="SM00357">
    <property type="entry name" value="CSP"/>
    <property type="match status" value="1"/>
</dbReference>
<dbReference type="KEGG" id="ngv:CDO52_15260"/>
<evidence type="ECO:0000256" key="4">
    <source>
        <dbReference type="ARBA" id="ARBA00022490"/>
    </source>
</evidence>
<feature type="domain" description="HTH dtxR-type" evidence="13">
    <location>
        <begin position="129"/>
        <end position="190"/>
    </location>
</feature>
<keyword evidence="6" id="KW-0805">Transcription regulation</keyword>
<dbReference type="InterPro" id="IPR001367">
    <property type="entry name" value="Fe_dep_repressor"/>
</dbReference>
<gene>
    <name evidence="15" type="ORF">CDO52_15260</name>
</gene>
<dbReference type="InterPro" id="IPR007167">
    <property type="entry name" value="Fe-transptr_FeoA-like"/>
</dbReference>
<evidence type="ECO:0000259" key="13">
    <source>
        <dbReference type="PROSITE" id="PS50944"/>
    </source>
</evidence>
<sequence length="355" mass="38689">MDKRPGTVESFDADTGFGYIIPDGDLPSLRFDSSCVSRGLEAIAEGRRVAFDLQVGSRGQSAVNVVPLWQRAHRDLHRSGRAVPERPGVLGVRRDRAGSRAARGDHGEPGLLPVRDTVATMGNASDRPSTSVEDYVKVIYDLQERGSGPVTISGMAERLSVSNSSVSGMLRKLSELGLVDHQRYGHVRLTDTGTKAALAVLRRHRLLETYLVEELGYSWDEVHDEAEELEHVVSDKFVDRIAEHLGNPLVDPHGDPIPTRDGQIVERDTHLLSQAEAGTIGVIVRVNDTDPDLLRYLADQRIGIGMRIEVVERQPFGGSLLIRIGAPGEQRDQALGLVAAEALWIAPEPENASGS</sequence>
<dbReference type="Gene3D" id="1.10.10.10">
    <property type="entry name" value="Winged helix-like DNA-binding domain superfamily/Winged helix DNA-binding domain"/>
    <property type="match status" value="1"/>
</dbReference>
<dbReference type="InterPro" id="IPR022689">
    <property type="entry name" value="Iron_dep_repressor"/>
</dbReference>
<dbReference type="EMBL" id="CP022753">
    <property type="protein sequence ID" value="ASU83961.1"/>
    <property type="molecule type" value="Genomic_DNA"/>
</dbReference>
<feature type="compositionally biased region" description="Basic and acidic residues" evidence="12">
    <location>
        <begin position="92"/>
        <end position="108"/>
    </location>
</feature>
<evidence type="ECO:0000256" key="9">
    <source>
        <dbReference type="ARBA" id="ARBA00023163"/>
    </source>
</evidence>
<dbReference type="OrthoDB" id="9791355at2"/>
<dbReference type="InterPro" id="IPR002059">
    <property type="entry name" value="CSP_DNA-bd"/>
</dbReference>
<keyword evidence="7" id="KW-0238">DNA-binding</keyword>
<keyword evidence="5" id="KW-0678">Repressor</keyword>
<dbReference type="PANTHER" id="PTHR33238:SF11">
    <property type="entry name" value="TRANSCRIPTIONAL REGULATOR MNTR"/>
    <property type="match status" value="1"/>
</dbReference>
<evidence type="ECO:0000313" key="15">
    <source>
        <dbReference type="EMBL" id="ASU83961.1"/>
    </source>
</evidence>
<evidence type="ECO:0000256" key="10">
    <source>
        <dbReference type="ARBA" id="ARBA00023211"/>
    </source>
</evidence>
<dbReference type="Gene3D" id="1.10.60.10">
    <property type="entry name" value="Iron dependent repressor, metal binding and dimerisation domain"/>
    <property type="match status" value="1"/>
</dbReference>
<keyword evidence="9" id="KW-0804">Transcription</keyword>
<evidence type="ECO:0000313" key="16">
    <source>
        <dbReference type="Proteomes" id="UP000215005"/>
    </source>
</evidence>
<comment type="subcellular location">
    <subcellularLocation>
        <location evidence="1">Cytoplasm</location>
    </subcellularLocation>
</comment>
<dbReference type="Gene3D" id="2.40.50.140">
    <property type="entry name" value="Nucleic acid-binding proteins"/>
    <property type="match status" value="1"/>
</dbReference>
<reference evidence="15 16" key="1">
    <citation type="submission" date="2017-08" db="EMBL/GenBank/DDBJ databases">
        <title>The complete genome sequence of Nocardiopsis gilva YIM 90087.</title>
        <authorList>
            <person name="Yin M."/>
            <person name="Tang S."/>
        </authorList>
    </citation>
    <scope>NUCLEOTIDE SEQUENCE [LARGE SCALE GENOMIC DNA]</scope>
    <source>
        <strain evidence="15 16">YIM 90087</strain>
    </source>
</reference>
<dbReference type="Pfam" id="PF02742">
    <property type="entry name" value="Fe_dep_repr_C"/>
    <property type="match status" value="1"/>
</dbReference>
<dbReference type="GO" id="GO:0046983">
    <property type="term" value="F:protein dimerization activity"/>
    <property type="evidence" value="ECO:0007669"/>
    <property type="project" value="InterPro"/>
</dbReference>
<dbReference type="GO" id="GO:0045892">
    <property type="term" value="P:negative regulation of DNA-templated transcription"/>
    <property type="evidence" value="ECO:0007669"/>
    <property type="project" value="TreeGrafter"/>
</dbReference>
<dbReference type="PROSITE" id="PS51857">
    <property type="entry name" value="CSD_2"/>
    <property type="match status" value="1"/>
</dbReference>
<dbReference type="Pfam" id="PF00313">
    <property type="entry name" value="CSD"/>
    <property type="match status" value="1"/>
</dbReference>
<dbReference type="InterPro" id="IPR050536">
    <property type="entry name" value="DtxR_MntR_Metal-Reg"/>
</dbReference>
<dbReference type="PROSITE" id="PS50944">
    <property type="entry name" value="HTH_DTXR"/>
    <property type="match status" value="1"/>
</dbReference>
<dbReference type="GO" id="GO:0005737">
    <property type="term" value="C:cytoplasm"/>
    <property type="evidence" value="ECO:0007669"/>
    <property type="project" value="UniProtKB-SubCell"/>
</dbReference>
<organism evidence="15 16">
    <name type="scientific">Nocardiopsis gilva YIM 90087</name>
    <dbReference type="NCBI Taxonomy" id="1235441"/>
    <lineage>
        <taxon>Bacteria</taxon>
        <taxon>Bacillati</taxon>
        <taxon>Actinomycetota</taxon>
        <taxon>Actinomycetes</taxon>
        <taxon>Streptosporangiales</taxon>
        <taxon>Nocardiopsidaceae</taxon>
        <taxon>Nocardiopsis</taxon>
    </lineage>
</organism>
<evidence type="ECO:0000256" key="8">
    <source>
        <dbReference type="ARBA" id="ARBA00023159"/>
    </source>
</evidence>
<dbReference type="InterPro" id="IPR022687">
    <property type="entry name" value="HTH_DTXR"/>
</dbReference>
<dbReference type="InterPro" id="IPR036388">
    <property type="entry name" value="WH-like_DNA-bd_sf"/>
</dbReference>
<dbReference type="Proteomes" id="UP000215005">
    <property type="component" value="Chromosome"/>
</dbReference>
<evidence type="ECO:0000256" key="6">
    <source>
        <dbReference type="ARBA" id="ARBA00023015"/>
    </source>
</evidence>
<dbReference type="SUPFAM" id="SSF46785">
    <property type="entry name" value="Winged helix' DNA-binding domain"/>
    <property type="match status" value="1"/>
</dbReference>
<evidence type="ECO:0000256" key="2">
    <source>
        <dbReference type="ARBA" id="ARBA00007871"/>
    </source>
</evidence>
<evidence type="ECO:0000256" key="7">
    <source>
        <dbReference type="ARBA" id="ARBA00023125"/>
    </source>
</evidence>
<dbReference type="Pfam" id="PF01325">
    <property type="entry name" value="Fe_dep_repress"/>
    <property type="match status" value="1"/>
</dbReference>
<dbReference type="SMART" id="SM00899">
    <property type="entry name" value="FeoA"/>
    <property type="match status" value="1"/>
</dbReference>
<accession>A0A223S770</accession>
<dbReference type="AlphaFoldDB" id="A0A223S770"/>
<dbReference type="InterPro" id="IPR036390">
    <property type="entry name" value="WH_DNA-bd_sf"/>
</dbReference>
<dbReference type="PRINTS" id="PR00050">
    <property type="entry name" value="COLDSHOCK"/>
</dbReference>
<dbReference type="InterPro" id="IPR038157">
    <property type="entry name" value="FeoA_core_dom"/>
</dbReference>
<keyword evidence="4" id="KW-0963">Cytoplasm</keyword>
<proteinExistence type="inferred from homology"/>
<name>A0A223S770_9ACTN</name>
<dbReference type="GO" id="GO:0003677">
    <property type="term" value="F:DNA binding"/>
    <property type="evidence" value="ECO:0007669"/>
    <property type="project" value="UniProtKB-KW"/>
</dbReference>
<dbReference type="GO" id="GO:0046914">
    <property type="term" value="F:transition metal ion binding"/>
    <property type="evidence" value="ECO:0007669"/>
    <property type="project" value="InterPro"/>
</dbReference>
<keyword evidence="8" id="KW-0010">Activator</keyword>
<evidence type="ECO:0000256" key="11">
    <source>
        <dbReference type="ARBA" id="ARBA00032593"/>
    </source>
</evidence>
<evidence type="ECO:0000259" key="14">
    <source>
        <dbReference type="PROSITE" id="PS51857"/>
    </source>
</evidence>
<evidence type="ECO:0000256" key="1">
    <source>
        <dbReference type="ARBA" id="ARBA00004496"/>
    </source>
</evidence>
<feature type="domain" description="CSD" evidence="14">
    <location>
        <begin position="3"/>
        <end position="67"/>
    </location>
</feature>
<dbReference type="SMART" id="SM00529">
    <property type="entry name" value="HTH_DTXR"/>
    <property type="match status" value="1"/>
</dbReference>
<comment type="similarity">
    <text evidence="2">Belongs to the DtxR/MntR family.</text>
</comment>
<dbReference type="InterPro" id="IPR012340">
    <property type="entry name" value="NA-bd_OB-fold"/>
</dbReference>
<comment type="subunit">
    <text evidence="3">Homodimer.</text>
</comment>
<evidence type="ECO:0000256" key="5">
    <source>
        <dbReference type="ARBA" id="ARBA00022491"/>
    </source>
</evidence>
<dbReference type="Pfam" id="PF04023">
    <property type="entry name" value="FeoA"/>
    <property type="match status" value="1"/>
</dbReference>
<dbReference type="FunFam" id="1.10.60.10:FF:000004">
    <property type="entry name" value="DtxR family transcriptional regulator"/>
    <property type="match status" value="1"/>
</dbReference>
<dbReference type="InterPro" id="IPR036421">
    <property type="entry name" value="Fe_dep_repressor_sf"/>
</dbReference>
<dbReference type="PANTHER" id="PTHR33238">
    <property type="entry name" value="IRON (METAL) DEPENDENT REPRESSOR, DTXR FAMILY"/>
    <property type="match status" value="1"/>
</dbReference>
<dbReference type="SUPFAM" id="SSF47979">
    <property type="entry name" value="Iron-dependent repressor protein, dimerization domain"/>
    <property type="match status" value="1"/>
</dbReference>
<dbReference type="GO" id="GO:0003700">
    <property type="term" value="F:DNA-binding transcription factor activity"/>
    <property type="evidence" value="ECO:0007669"/>
    <property type="project" value="InterPro"/>
</dbReference>
<dbReference type="Gene3D" id="2.30.30.90">
    <property type="match status" value="1"/>
</dbReference>
<dbReference type="SUPFAM" id="SSF50249">
    <property type="entry name" value="Nucleic acid-binding proteins"/>
    <property type="match status" value="1"/>
</dbReference>
<evidence type="ECO:0000256" key="12">
    <source>
        <dbReference type="SAM" id="MobiDB-lite"/>
    </source>
</evidence>
<keyword evidence="10" id="KW-0464">Manganese</keyword>
<protein>
    <recommendedName>
        <fullName evidence="11">Manganese transport regulator</fullName>
    </recommendedName>
</protein>
<dbReference type="InterPro" id="IPR011129">
    <property type="entry name" value="CSD"/>
</dbReference>
<feature type="region of interest" description="Disordered" evidence="12">
    <location>
        <begin position="77"/>
        <end position="114"/>
    </location>
</feature>
<evidence type="ECO:0000256" key="3">
    <source>
        <dbReference type="ARBA" id="ARBA00011738"/>
    </source>
</evidence>